<evidence type="ECO:0000256" key="1">
    <source>
        <dbReference type="SAM" id="Phobius"/>
    </source>
</evidence>
<organism evidence="3">
    <name type="scientific">Naegleria gruberi</name>
    <name type="common">Amoeba</name>
    <dbReference type="NCBI Taxonomy" id="5762"/>
    <lineage>
        <taxon>Eukaryota</taxon>
        <taxon>Discoba</taxon>
        <taxon>Heterolobosea</taxon>
        <taxon>Tetramitia</taxon>
        <taxon>Eutetramitia</taxon>
        <taxon>Vahlkampfiidae</taxon>
        <taxon>Naegleria</taxon>
    </lineage>
</organism>
<evidence type="ECO:0000313" key="3">
    <source>
        <dbReference type="Proteomes" id="UP000006671"/>
    </source>
</evidence>
<feature type="transmembrane region" description="Helical" evidence="1">
    <location>
        <begin position="253"/>
        <end position="271"/>
    </location>
</feature>
<dbReference type="VEuPathDB" id="AmoebaDB:NAEGRDRAFT_46029"/>
<dbReference type="AlphaFoldDB" id="D2V198"/>
<dbReference type="InParanoid" id="D2V198"/>
<dbReference type="GeneID" id="8852649"/>
<feature type="transmembrane region" description="Helical" evidence="1">
    <location>
        <begin position="182"/>
        <end position="206"/>
    </location>
</feature>
<keyword evidence="1" id="KW-1133">Transmembrane helix</keyword>
<dbReference type="RefSeq" id="XP_002682014.1">
    <property type="nucleotide sequence ID" value="XM_002681968.1"/>
</dbReference>
<keyword evidence="1" id="KW-0472">Membrane</keyword>
<feature type="transmembrane region" description="Helical" evidence="1">
    <location>
        <begin position="291"/>
        <end position="317"/>
    </location>
</feature>
<keyword evidence="1" id="KW-0812">Transmembrane</keyword>
<name>D2V198_NAEGR</name>
<feature type="transmembrane region" description="Helical" evidence="1">
    <location>
        <begin position="218"/>
        <end position="241"/>
    </location>
</feature>
<feature type="transmembrane region" description="Helical" evidence="1">
    <location>
        <begin position="378"/>
        <end position="400"/>
    </location>
</feature>
<sequence length="590" mass="69970">MTATYCLVIQLFSDEDWMFVNVSQTENFKIFTNHRLPDNVRFRLFCYFQDMGELDFDIEPTRIFLTRNGSEVMKNCSDGQVNEKLDEMISDSYWNFTRRKQFQQYFMKITELNVEIPLRIDNLTNLQMHVMPIDIYGYPENVGMIFTGSYYVIPLFTNYSTQTSPYWESQCNDLTYNTRSQYYIWKLIAISIGALEFSIILILLFYRRKHIILESRFIIPHFSTCMYILQCVVNIILNVIYYDPKWDTMIEELVLIIVMSLHLLQGCRYYASRLFYSRFYSKRDGLMMKILLSKIPFLIAIVTVVLLEGGIVTALIIKVPITEISTFYDSISIVCGVSYMILLGIGLLAHFISHFKFVRKLRKPKQIMKWFFLYDDAFGYNGEFLVFVIIWILAGIHFVISEICGDYLTISLYDETRPLSKKYLNNGFGYALYGITKIMSTMGFGLQYLFLITMTFVKKRKFDKSDFRHQKDEMDMFISKIFNDGSICVEILKRFLMAEFKLELLEIYLFLTENPKSTLMNLVKQHPQNYFAIIRYFKKSNLESEYQICYRESTELLLEVFTRLKQTVVYEEEYVKKMAEEMQFVLDTIK</sequence>
<accession>D2V198</accession>
<feature type="transmembrane region" description="Helical" evidence="1">
    <location>
        <begin position="430"/>
        <end position="451"/>
    </location>
</feature>
<proteinExistence type="predicted"/>
<reference evidence="2 3" key="1">
    <citation type="journal article" date="2010" name="Cell">
        <title>The genome of Naegleria gruberi illuminates early eukaryotic versatility.</title>
        <authorList>
            <person name="Fritz-Laylin L.K."/>
            <person name="Prochnik S.E."/>
            <person name="Ginger M.L."/>
            <person name="Dacks J.B."/>
            <person name="Carpenter M.L."/>
            <person name="Field M.C."/>
            <person name="Kuo A."/>
            <person name="Paredez A."/>
            <person name="Chapman J."/>
            <person name="Pham J."/>
            <person name="Shu S."/>
            <person name="Neupane R."/>
            <person name="Cipriano M."/>
            <person name="Mancuso J."/>
            <person name="Tu H."/>
            <person name="Salamov A."/>
            <person name="Lindquist E."/>
            <person name="Shapiro H."/>
            <person name="Lucas S."/>
            <person name="Grigoriev I.V."/>
            <person name="Cande W.Z."/>
            <person name="Fulton C."/>
            <person name="Rokhsar D.S."/>
            <person name="Dawson S.C."/>
        </authorList>
    </citation>
    <scope>NUCLEOTIDE SEQUENCE [LARGE SCALE GENOMIC DNA]</scope>
    <source>
        <strain evidence="2 3">NEG-M</strain>
    </source>
</reference>
<dbReference type="KEGG" id="ngr:NAEGRDRAFT_46029"/>
<protein>
    <submittedName>
        <fullName evidence="2">Predicted protein</fullName>
    </submittedName>
</protein>
<feature type="transmembrane region" description="Helical" evidence="1">
    <location>
        <begin position="337"/>
        <end position="357"/>
    </location>
</feature>
<gene>
    <name evidence="2" type="ORF">NAEGRDRAFT_46029</name>
</gene>
<dbReference type="EMBL" id="GG738848">
    <property type="protein sequence ID" value="EFC49270.1"/>
    <property type="molecule type" value="Genomic_DNA"/>
</dbReference>
<dbReference type="Proteomes" id="UP000006671">
    <property type="component" value="Unassembled WGS sequence"/>
</dbReference>
<keyword evidence="3" id="KW-1185">Reference proteome</keyword>
<evidence type="ECO:0000313" key="2">
    <source>
        <dbReference type="EMBL" id="EFC49270.1"/>
    </source>
</evidence>